<protein>
    <submittedName>
        <fullName evidence="4">Ig-like domain-containing protein</fullName>
    </submittedName>
</protein>
<feature type="domain" description="SbsA Ig-like" evidence="3">
    <location>
        <begin position="54"/>
        <end position="153"/>
    </location>
</feature>
<name>A0A1G6GB46_BACOV</name>
<evidence type="ECO:0000256" key="2">
    <source>
        <dbReference type="SAM" id="MobiDB-lite"/>
    </source>
</evidence>
<feature type="region of interest" description="Disordered" evidence="2">
    <location>
        <begin position="391"/>
        <end position="416"/>
    </location>
</feature>
<evidence type="ECO:0000256" key="1">
    <source>
        <dbReference type="ARBA" id="ARBA00022729"/>
    </source>
</evidence>
<dbReference type="EMBL" id="FMYE01000064">
    <property type="protein sequence ID" value="SDB79194.1"/>
    <property type="molecule type" value="Genomic_DNA"/>
</dbReference>
<dbReference type="InterPro" id="IPR032812">
    <property type="entry name" value="SbsA_Ig"/>
</dbReference>
<dbReference type="AlphaFoldDB" id="A0A1G6GB46"/>
<organism evidence="4 5">
    <name type="scientific">Bacteroides ovatus</name>
    <dbReference type="NCBI Taxonomy" id="28116"/>
    <lineage>
        <taxon>Bacteria</taxon>
        <taxon>Pseudomonadati</taxon>
        <taxon>Bacteroidota</taxon>
        <taxon>Bacteroidia</taxon>
        <taxon>Bacteroidales</taxon>
        <taxon>Bacteroidaceae</taxon>
        <taxon>Bacteroides</taxon>
    </lineage>
</organism>
<dbReference type="Proteomes" id="UP000183670">
    <property type="component" value="Unassembled WGS sequence"/>
</dbReference>
<sequence>MWCLLNKNPYFCSMLQFENQKIKQIVRKVLPVVTLGAMLYSCASIGRPDGGPYDETPPRFIGSTPAAGALNNERTKISLMFDEFIKLEKATEKVVVSPPQIQQPEIKASGKRIQVNLLDSLKPNTTYTIDFSDAIVDNNEGNPLGNFAFTFSTGTEIDTMEVAGTMLDASNLEPIKGMLVGLHSNLNDSAFNKLPFDRVARTDSRGRFSIRGVAPGKYRIYGLMDADQNFTFNQKSEMIAFHDSLIIPRMEERIRMDTAWVDSLTYDTIVEKKYMHYLPDDVILRAFKELNYSQYLIKSERLVPHKFTFYFAGKADTLPVLKGLNFDEKDAFVIEKNQRNDTIHYWVKDSLLFKQDTLAMSLTYLYTDTLNQLVPRTDTLNLVSKQKYKKEESDKDKKKKKKKKGEEDEPEPTKFLPVNVSAPSSMDVYGYISLNFEEPIASYDTAAIHLRQKVDTLWKDIPFEFEQDSVNLKKFNVYYDWEPTLEYEFSVDSTAFHGIYGLFTDKIKQGFKVRSLEEYAKITFVVTGAEPNAFVELLDAQDKVVRRRRVEEGGYADFYYLNPGKYSARLINDRNGNGEWDTGNFEKGVQPEEVYYYNQILEPKANWDLEQSWDIHAVPLDKQKLDELKKQKPDEDKKKKDRERNSQNRRR</sequence>
<feature type="region of interest" description="Disordered" evidence="2">
    <location>
        <begin position="624"/>
        <end position="651"/>
    </location>
</feature>
<reference evidence="4 5" key="1">
    <citation type="submission" date="2016-10" db="EMBL/GenBank/DDBJ databases">
        <authorList>
            <person name="de Groot N.N."/>
        </authorList>
    </citation>
    <scope>NUCLEOTIDE SEQUENCE [LARGE SCALE GENOMIC DNA]</scope>
    <source>
        <strain evidence="4 5">NLAE-zl-C500</strain>
    </source>
</reference>
<dbReference type="Pfam" id="PF13205">
    <property type="entry name" value="Big_5"/>
    <property type="match status" value="1"/>
</dbReference>
<keyword evidence="1" id="KW-0732">Signal</keyword>
<proteinExistence type="predicted"/>
<evidence type="ECO:0000313" key="4">
    <source>
        <dbReference type="EMBL" id="SDB79194.1"/>
    </source>
</evidence>
<evidence type="ECO:0000259" key="3">
    <source>
        <dbReference type="Pfam" id="PF13205"/>
    </source>
</evidence>
<dbReference type="KEGG" id="boa:Bovatus_03467"/>
<evidence type="ECO:0000313" key="5">
    <source>
        <dbReference type="Proteomes" id="UP000183670"/>
    </source>
</evidence>
<accession>A0A1G6GB46</accession>
<gene>
    <name evidence="4" type="ORF">SAMN05192581_106418</name>
</gene>